<keyword evidence="2" id="KW-1133">Transmembrane helix</keyword>
<organism evidence="3 4">
    <name type="scientific">Catenaria anguillulae PL171</name>
    <dbReference type="NCBI Taxonomy" id="765915"/>
    <lineage>
        <taxon>Eukaryota</taxon>
        <taxon>Fungi</taxon>
        <taxon>Fungi incertae sedis</taxon>
        <taxon>Blastocladiomycota</taxon>
        <taxon>Blastocladiomycetes</taxon>
        <taxon>Blastocladiales</taxon>
        <taxon>Catenariaceae</taxon>
        <taxon>Catenaria</taxon>
    </lineage>
</organism>
<keyword evidence="2" id="KW-0472">Membrane</keyword>
<feature type="region of interest" description="Disordered" evidence="1">
    <location>
        <begin position="423"/>
        <end position="455"/>
    </location>
</feature>
<feature type="transmembrane region" description="Helical" evidence="2">
    <location>
        <begin position="90"/>
        <end position="108"/>
    </location>
</feature>
<protein>
    <submittedName>
        <fullName evidence="3">Uncharacterized protein</fullName>
    </submittedName>
</protein>
<feature type="transmembrane region" description="Helical" evidence="2">
    <location>
        <begin position="23"/>
        <end position="47"/>
    </location>
</feature>
<keyword evidence="4" id="KW-1185">Reference proteome</keyword>
<feature type="transmembrane region" description="Helical" evidence="2">
    <location>
        <begin position="167"/>
        <end position="192"/>
    </location>
</feature>
<evidence type="ECO:0000256" key="2">
    <source>
        <dbReference type="SAM" id="Phobius"/>
    </source>
</evidence>
<feature type="region of interest" description="Disordered" evidence="1">
    <location>
        <begin position="350"/>
        <end position="384"/>
    </location>
</feature>
<dbReference type="Proteomes" id="UP000193411">
    <property type="component" value="Unassembled WGS sequence"/>
</dbReference>
<feature type="transmembrane region" description="Helical" evidence="2">
    <location>
        <begin position="248"/>
        <end position="273"/>
    </location>
</feature>
<evidence type="ECO:0000313" key="4">
    <source>
        <dbReference type="Proteomes" id="UP000193411"/>
    </source>
</evidence>
<gene>
    <name evidence="3" type="ORF">BCR44DRAFT_1439710</name>
</gene>
<feature type="transmembrane region" description="Helical" evidence="2">
    <location>
        <begin position="129"/>
        <end position="147"/>
    </location>
</feature>
<reference evidence="3 4" key="1">
    <citation type="submission" date="2016-07" db="EMBL/GenBank/DDBJ databases">
        <title>Pervasive Adenine N6-methylation of Active Genes in Fungi.</title>
        <authorList>
            <consortium name="DOE Joint Genome Institute"/>
            <person name="Mondo S.J."/>
            <person name="Dannebaum R.O."/>
            <person name="Kuo R.C."/>
            <person name="Labutti K."/>
            <person name="Haridas S."/>
            <person name="Kuo A."/>
            <person name="Salamov A."/>
            <person name="Ahrendt S.R."/>
            <person name="Lipzen A."/>
            <person name="Sullivan W."/>
            <person name="Andreopoulos W.B."/>
            <person name="Clum A."/>
            <person name="Lindquist E."/>
            <person name="Daum C."/>
            <person name="Ramamoorthy G.K."/>
            <person name="Gryganskyi A."/>
            <person name="Culley D."/>
            <person name="Magnuson J.K."/>
            <person name="James T.Y."/>
            <person name="O'Malley M.A."/>
            <person name="Stajich J.E."/>
            <person name="Spatafora J.W."/>
            <person name="Visel A."/>
            <person name="Grigoriev I.V."/>
        </authorList>
    </citation>
    <scope>NUCLEOTIDE SEQUENCE [LARGE SCALE GENOMIC DNA]</scope>
    <source>
        <strain evidence="3 4">PL171</strain>
    </source>
</reference>
<feature type="compositionally biased region" description="Low complexity" evidence="1">
    <location>
        <begin position="350"/>
        <end position="373"/>
    </location>
</feature>
<dbReference type="EMBL" id="MCFL01000043">
    <property type="protein sequence ID" value="ORZ32684.1"/>
    <property type="molecule type" value="Genomic_DNA"/>
</dbReference>
<evidence type="ECO:0000256" key="1">
    <source>
        <dbReference type="SAM" id="MobiDB-lite"/>
    </source>
</evidence>
<feature type="transmembrane region" description="Helical" evidence="2">
    <location>
        <begin position="59"/>
        <end position="84"/>
    </location>
</feature>
<evidence type="ECO:0000313" key="3">
    <source>
        <dbReference type="EMBL" id="ORZ32684.1"/>
    </source>
</evidence>
<accession>A0A1Y2HFA5</accession>
<name>A0A1Y2HFA5_9FUNG</name>
<proteinExistence type="predicted"/>
<feature type="compositionally biased region" description="Basic and acidic residues" evidence="1">
    <location>
        <begin position="423"/>
        <end position="436"/>
    </location>
</feature>
<sequence>MILDPWQAAAARIWSDELLDVDYALPSVLAIMAANVLLSTVLVIIAIRRVAIHATKFNIGVLLSTLVLSLNDVWFWVIVGFRIAPYTWEIARTFIPVVAASMIAGLTFERFRIFGATSLAAWYTDRVRRGLLLFNFTLMAIGLGLLASTYANIDINVKIPEVRSRKFTILAVIGFSVLADFILTIIIFHIVLSIRKTLDSTLSVPYAKASMSGNETMRAAVTNAASFLTMSETARLHFRKGKQEYRRLVGYIIGSLVGMVVCTILGIVCYIFGRSVVGHQLANISVRAYVLCAIIEWALVVDLVRGRGRCNISSSLNTQSRSCSEQRSASQIPQDTRIYALPHYTNTSNVGITSSTGSSTTAHVPSSPDHTTIPPTPTLPKPTQIHVFPSAVAGHSNSTTYHYQNTPLSATQLEFPPTAYMGEHELRPWHGPDDQTRSPSRSSADAVGWDRRGPG</sequence>
<comment type="caution">
    <text evidence="3">The sequence shown here is derived from an EMBL/GenBank/DDBJ whole genome shotgun (WGS) entry which is preliminary data.</text>
</comment>
<keyword evidence="2" id="KW-0812">Transmembrane</keyword>
<dbReference type="AlphaFoldDB" id="A0A1Y2HFA5"/>
<dbReference type="OrthoDB" id="10605883at2759"/>